<dbReference type="AlphaFoldDB" id="A0A0H3KVA4"/>
<organism evidence="7 8">
    <name type="scientific">Pantoea ananatis (strain AJ13355)</name>
    <dbReference type="NCBI Taxonomy" id="932677"/>
    <lineage>
        <taxon>Bacteria</taxon>
        <taxon>Pseudomonadati</taxon>
        <taxon>Pseudomonadota</taxon>
        <taxon>Gammaproteobacteria</taxon>
        <taxon>Enterobacterales</taxon>
        <taxon>Erwiniaceae</taxon>
        <taxon>Pantoea</taxon>
    </lineage>
</organism>
<dbReference type="Proteomes" id="UP000006690">
    <property type="component" value="Chromosome"/>
</dbReference>
<sequence>MLMNIKSRPHEAHPLEQNEANLTLSQTSAEKRTLALGGLGWAFESYDSFLLSLLLPVLGVVFAVSKTELGLFISTTAGGQIIGGILFGMVADKIGRVRTAFICITIYSLFSGLLAFSHHQQTFVLLRFCGALGMGGMWTSGAALIAETWRPERRARGGALMQMGLPVGAILAIGLTALVTAMTGKLENGGWRYLFMIGALPVFIMMVIAYITPESPVWLARQRERINRPTQTARSGKTNLKGLLLAFTFIFFIQYLFWGVFTWTPTYLREVKHLDFLHSLKFVLALQTGAIAGFLVFSLLADKWGRRPMFLIYLFIGAVAVGLYLATTQPLILMAAIFMAGFGVNGIFAGSGPFLAEMIGDTQSRGFLMGLAYNGGRLGGFIAPLLIGYVASIGGFTAGLATTVVAFIAAMVVVWMAPETKGIKLQ</sequence>
<feature type="transmembrane region" description="Helical" evidence="5">
    <location>
        <begin position="97"/>
        <end position="118"/>
    </location>
</feature>
<feature type="transmembrane region" description="Helical" evidence="5">
    <location>
        <begin position="367"/>
        <end position="387"/>
    </location>
</feature>
<dbReference type="InterPro" id="IPR011701">
    <property type="entry name" value="MFS"/>
</dbReference>
<dbReference type="eggNOG" id="COG2814">
    <property type="taxonomic scope" value="Bacteria"/>
</dbReference>
<name>A0A0H3KVA4_PANAA</name>
<feature type="transmembrane region" description="Helical" evidence="5">
    <location>
        <begin position="158"/>
        <end position="181"/>
    </location>
</feature>
<gene>
    <name evidence="7" type="primary">yjhB</name>
    <name evidence="7" type="ordered locus">PAJ_0918</name>
</gene>
<reference evidence="8" key="1">
    <citation type="journal article" date="2012" name="Appl. Microbiol. Biotechnol.">
        <title>The complete genome sequence of Pantoea ananatis AJ13355, an organism with great biotechnological potential.</title>
        <authorList>
            <person name="Hara Y."/>
            <person name="Kadotani N."/>
            <person name="Izui H."/>
            <person name="Katashkina J.I."/>
            <person name="Kuvaeva T.M."/>
            <person name="Andreeva I.G."/>
            <person name="Golubeva L.I."/>
            <person name="Malko D.B."/>
            <person name="Makeev V.J."/>
            <person name="Mashko S.V."/>
            <person name="Kozlov Y.I."/>
        </authorList>
    </citation>
    <scope>NUCLEOTIDE SEQUENCE [LARGE SCALE GENOMIC DNA]</scope>
    <source>
        <strain evidence="8">AJ13355</strain>
    </source>
</reference>
<feature type="transmembrane region" description="Helical" evidence="5">
    <location>
        <begin position="48"/>
        <end position="65"/>
    </location>
</feature>
<protein>
    <submittedName>
        <fullName evidence="7">Facilitator family transporter permease protein YjhB</fullName>
    </submittedName>
</protein>
<feature type="transmembrane region" description="Helical" evidence="5">
    <location>
        <begin position="281"/>
        <end position="301"/>
    </location>
</feature>
<feature type="transmembrane region" description="Helical" evidence="5">
    <location>
        <begin position="393"/>
        <end position="417"/>
    </location>
</feature>
<evidence type="ECO:0000256" key="4">
    <source>
        <dbReference type="ARBA" id="ARBA00023136"/>
    </source>
</evidence>
<proteinExistence type="predicted"/>
<dbReference type="GO" id="GO:0046943">
    <property type="term" value="F:carboxylic acid transmembrane transporter activity"/>
    <property type="evidence" value="ECO:0007669"/>
    <property type="project" value="TreeGrafter"/>
</dbReference>
<keyword evidence="3 5" id="KW-1133">Transmembrane helix</keyword>
<feature type="transmembrane region" description="Helical" evidence="5">
    <location>
        <begin position="332"/>
        <end position="355"/>
    </location>
</feature>
<feature type="transmembrane region" description="Helical" evidence="5">
    <location>
        <begin position="308"/>
        <end position="326"/>
    </location>
</feature>
<dbReference type="SUPFAM" id="SSF103473">
    <property type="entry name" value="MFS general substrate transporter"/>
    <property type="match status" value="1"/>
</dbReference>
<dbReference type="Gene3D" id="1.20.1250.20">
    <property type="entry name" value="MFS general substrate transporter like domains"/>
    <property type="match status" value="2"/>
</dbReference>
<dbReference type="PANTHER" id="PTHR23508:SF10">
    <property type="entry name" value="CARBOXYLIC ACID TRANSPORTER PROTEIN HOMOLOG"/>
    <property type="match status" value="1"/>
</dbReference>
<dbReference type="InterPro" id="IPR036259">
    <property type="entry name" value="MFS_trans_sf"/>
</dbReference>
<dbReference type="GO" id="GO:0005886">
    <property type="term" value="C:plasma membrane"/>
    <property type="evidence" value="ECO:0007669"/>
    <property type="project" value="TreeGrafter"/>
</dbReference>
<feature type="transmembrane region" description="Helical" evidence="5">
    <location>
        <begin position="193"/>
        <end position="219"/>
    </location>
</feature>
<evidence type="ECO:0000256" key="1">
    <source>
        <dbReference type="ARBA" id="ARBA00004141"/>
    </source>
</evidence>
<feature type="domain" description="Major facilitator superfamily (MFS) profile" evidence="6">
    <location>
        <begin position="33"/>
        <end position="421"/>
    </location>
</feature>
<evidence type="ECO:0000259" key="6">
    <source>
        <dbReference type="PROSITE" id="PS50850"/>
    </source>
</evidence>
<evidence type="ECO:0000313" key="8">
    <source>
        <dbReference type="Proteomes" id="UP000006690"/>
    </source>
</evidence>
<feature type="transmembrane region" description="Helical" evidence="5">
    <location>
        <begin position="71"/>
        <end position="90"/>
    </location>
</feature>
<feature type="transmembrane region" description="Helical" evidence="5">
    <location>
        <begin position="124"/>
        <end position="146"/>
    </location>
</feature>
<dbReference type="EMBL" id="AP012032">
    <property type="protein sequence ID" value="BAK10998.1"/>
    <property type="molecule type" value="Genomic_DNA"/>
</dbReference>
<evidence type="ECO:0000256" key="3">
    <source>
        <dbReference type="ARBA" id="ARBA00022989"/>
    </source>
</evidence>
<dbReference type="HOGENOM" id="CLU_001265_46_6_6"/>
<dbReference type="Pfam" id="PF07690">
    <property type="entry name" value="MFS_1"/>
    <property type="match status" value="1"/>
</dbReference>
<keyword evidence="4 5" id="KW-0472">Membrane</keyword>
<evidence type="ECO:0000313" key="7">
    <source>
        <dbReference type="EMBL" id="BAK10998.1"/>
    </source>
</evidence>
<accession>A0A0H3KVA4</accession>
<dbReference type="PANTHER" id="PTHR23508">
    <property type="entry name" value="CARBOXYLIC ACID TRANSPORTER PROTEIN HOMOLOG"/>
    <property type="match status" value="1"/>
</dbReference>
<dbReference type="KEGG" id="paj:PAJ_0918"/>
<feature type="transmembrane region" description="Helical" evidence="5">
    <location>
        <begin position="240"/>
        <end position="261"/>
    </location>
</feature>
<dbReference type="InterPro" id="IPR020846">
    <property type="entry name" value="MFS_dom"/>
</dbReference>
<dbReference type="PATRIC" id="fig|932677.3.peg.1050"/>
<evidence type="ECO:0000256" key="2">
    <source>
        <dbReference type="ARBA" id="ARBA00022692"/>
    </source>
</evidence>
<evidence type="ECO:0000256" key="5">
    <source>
        <dbReference type="SAM" id="Phobius"/>
    </source>
</evidence>
<comment type="subcellular location">
    <subcellularLocation>
        <location evidence="1">Membrane</location>
        <topology evidence="1">Multi-pass membrane protein</topology>
    </subcellularLocation>
</comment>
<keyword evidence="2 5" id="KW-0812">Transmembrane</keyword>
<dbReference type="PROSITE" id="PS50850">
    <property type="entry name" value="MFS"/>
    <property type="match status" value="1"/>
</dbReference>